<dbReference type="Proteomes" id="UP000823775">
    <property type="component" value="Unassembled WGS sequence"/>
</dbReference>
<keyword evidence="3" id="KW-1185">Reference proteome</keyword>
<feature type="region of interest" description="Disordered" evidence="1">
    <location>
        <begin position="1"/>
        <end position="26"/>
    </location>
</feature>
<evidence type="ECO:0000313" key="3">
    <source>
        <dbReference type="Proteomes" id="UP000823775"/>
    </source>
</evidence>
<sequence length="134" mass="15004">MDRVSKEEEIEEIDMTPTTNTEGEPDADYVKFMVDRKNTSIMAYFSILYDNISETSMEKNQRELSSAVSETTPGSFPKPAPSTLALFPKFHVPSSKEKQPVTQMTFDLHIATAQVAELKRENAQLKADLPTSNA</sequence>
<gene>
    <name evidence="2" type="ORF">HAX54_021705</name>
</gene>
<comment type="caution">
    <text evidence="2">The sequence shown here is derived from an EMBL/GenBank/DDBJ whole genome shotgun (WGS) entry which is preliminary data.</text>
</comment>
<organism evidence="2 3">
    <name type="scientific">Datura stramonium</name>
    <name type="common">Jimsonweed</name>
    <name type="synonym">Common thornapple</name>
    <dbReference type="NCBI Taxonomy" id="4076"/>
    <lineage>
        <taxon>Eukaryota</taxon>
        <taxon>Viridiplantae</taxon>
        <taxon>Streptophyta</taxon>
        <taxon>Embryophyta</taxon>
        <taxon>Tracheophyta</taxon>
        <taxon>Spermatophyta</taxon>
        <taxon>Magnoliopsida</taxon>
        <taxon>eudicotyledons</taxon>
        <taxon>Gunneridae</taxon>
        <taxon>Pentapetalae</taxon>
        <taxon>asterids</taxon>
        <taxon>lamiids</taxon>
        <taxon>Solanales</taxon>
        <taxon>Solanaceae</taxon>
        <taxon>Solanoideae</taxon>
        <taxon>Datureae</taxon>
        <taxon>Datura</taxon>
    </lineage>
</organism>
<accession>A0ABS8UTY1</accession>
<proteinExistence type="predicted"/>
<evidence type="ECO:0000256" key="1">
    <source>
        <dbReference type="SAM" id="MobiDB-lite"/>
    </source>
</evidence>
<reference evidence="2 3" key="1">
    <citation type="journal article" date="2021" name="BMC Genomics">
        <title>Datura genome reveals duplications of psychoactive alkaloid biosynthetic genes and high mutation rate following tissue culture.</title>
        <authorList>
            <person name="Rajewski A."/>
            <person name="Carter-House D."/>
            <person name="Stajich J."/>
            <person name="Litt A."/>
        </authorList>
    </citation>
    <scope>NUCLEOTIDE SEQUENCE [LARGE SCALE GENOMIC DNA]</scope>
    <source>
        <strain evidence="2">AR-01</strain>
    </source>
</reference>
<protein>
    <submittedName>
        <fullName evidence="2">Uncharacterized protein</fullName>
    </submittedName>
</protein>
<evidence type="ECO:0000313" key="2">
    <source>
        <dbReference type="EMBL" id="MCD9638039.1"/>
    </source>
</evidence>
<dbReference type="EMBL" id="JACEIK010002602">
    <property type="protein sequence ID" value="MCD9638039.1"/>
    <property type="molecule type" value="Genomic_DNA"/>
</dbReference>
<name>A0ABS8UTY1_DATST</name>